<keyword evidence="3" id="KW-0862">Zinc</keyword>
<evidence type="ECO:0000256" key="4">
    <source>
        <dbReference type="PROSITE-ProRule" id="PRU00134"/>
    </source>
</evidence>
<dbReference type="EMBL" id="SOZI01000092">
    <property type="protein sequence ID" value="TNY19551.1"/>
    <property type="molecule type" value="Genomic_DNA"/>
</dbReference>
<dbReference type="PROSITE" id="PS01360">
    <property type="entry name" value="ZF_MYND_1"/>
    <property type="match status" value="1"/>
</dbReference>
<evidence type="ECO:0000256" key="2">
    <source>
        <dbReference type="ARBA" id="ARBA00022771"/>
    </source>
</evidence>
<accession>A0A5C5FUY4</accession>
<evidence type="ECO:0000259" key="5">
    <source>
        <dbReference type="PROSITE" id="PS50865"/>
    </source>
</evidence>
<dbReference type="Pfam" id="PF01753">
    <property type="entry name" value="zf-MYND"/>
    <property type="match status" value="1"/>
</dbReference>
<dbReference type="AlphaFoldDB" id="A0A5C5FUY4"/>
<dbReference type="SUPFAM" id="SSF144232">
    <property type="entry name" value="HIT/MYND zinc finger-like"/>
    <property type="match status" value="1"/>
</dbReference>
<evidence type="ECO:0000256" key="1">
    <source>
        <dbReference type="ARBA" id="ARBA00022723"/>
    </source>
</evidence>
<gene>
    <name evidence="6" type="ORF">DMC30DRAFT_417798</name>
</gene>
<keyword evidence="7" id="KW-1185">Reference proteome</keyword>
<evidence type="ECO:0000313" key="6">
    <source>
        <dbReference type="EMBL" id="TNY19551.1"/>
    </source>
</evidence>
<dbReference type="Gene3D" id="6.10.140.2220">
    <property type="match status" value="1"/>
</dbReference>
<sequence length="62" mass="6961">MAMQEPAECAVCLKPAATRCSACRLVPFCSRRCQTLLWPSHKVLCKRDPHVFYLPPMSPGDI</sequence>
<keyword evidence="1" id="KW-0479">Metal-binding</keyword>
<proteinExistence type="predicted"/>
<dbReference type="Proteomes" id="UP000311382">
    <property type="component" value="Unassembled WGS sequence"/>
</dbReference>
<reference evidence="6 7" key="1">
    <citation type="submission" date="2019-03" db="EMBL/GenBank/DDBJ databases">
        <title>Rhodosporidium diobovatum UCD-FST 08-225 genome sequencing, assembly, and annotation.</title>
        <authorList>
            <person name="Fakankun I.U."/>
            <person name="Fristensky B."/>
            <person name="Levin D.B."/>
        </authorList>
    </citation>
    <scope>NUCLEOTIDE SEQUENCE [LARGE SCALE GENOMIC DNA]</scope>
    <source>
        <strain evidence="6 7">UCD-FST 08-225</strain>
    </source>
</reference>
<dbReference type="GO" id="GO:0008270">
    <property type="term" value="F:zinc ion binding"/>
    <property type="evidence" value="ECO:0007669"/>
    <property type="project" value="UniProtKB-KW"/>
</dbReference>
<evidence type="ECO:0000313" key="7">
    <source>
        <dbReference type="Proteomes" id="UP000311382"/>
    </source>
</evidence>
<feature type="domain" description="MYND-type" evidence="5">
    <location>
        <begin position="9"/>
        <end position="45"/>
    </location>
</feature>
<name>A0A5C5FUY4_9BASI</name>
<keyword evidence="2 4" id="KW-0863">Zinc-finger</keyword>
<evidence type="ECO:0000256" key="3">
    <source>
        <dbReference type="ARBA" id="ARBA00022833"/>
    </source>
</evidence>
<dbReference type="PROSITE" id="PS50865">
    <property type="entry name" value="ZF_MYND_2"/>
    <property type="match status" value="1"/>
</dbReference>
<dbReference type="STRING" id="5288.A0A5C5FUY4"/>
<dbReference type="OrthoDB" id="2530336at2759"/>
<comment type="caution">
    <text evidence="6">The sequence shown here is derived from an EMBL/GenBank/DDBJ whole genome shotgun (WGS) entry which is preliminary data.</text>
</comment>
<dbReference type="InterPro" id="IPR002893">
    <property type="entry name" value="Znf_MYND"/>
</dbReference>
<organism evidence="6 7">
    <name type="scientific">Rhodotorula diobovata</name>
    <dbReference type="NCBI Taxonomy" id="5288"/>
    <lineage>
        <taxon>Eukaryota</taxon>
        <taxon>Fungi</taxon>
        <taxon>Dikarya</taxon>
        <taxon>Basidiomycota</taxon>
        <taxon>Pucciniomycotina</taxon>
        <taxon>Microbotryomycetes</taxon>
        <taxon>Sporidiobolales</taxon>
        <taxon>Sporidiobolaceae</taxon>
        <taxon>Rhodotorula</taxon>
    </lineage>
</organism>
<protein>
    <recommendedName>
        <fullName evidence="5">MYND-type domain-containing protein</fullName>
    </recommendedName>
</protein>